<evidence type="ECO:0000259" key="5">
    <source>
        <dbReference type="PROSITE" id="PS50977"/>
    </source>
</evidence>
<dbReference type="PANTHER" id="PTHR30055:SF240">
    <property type="entry name" value="HTH-TYPE TRANSCRIPTIONAL REGULATOR ACRR"/>
    <property type="match status" value="1"/>
</dbReference>
<evidence type="ECO:0000256" key="3">
    <source>
        <dbReference type="ARBA" id="ARBA00023163"/>
    </source>
</evidence>
<accession>A0A378X255</accession>
<dbReference type="GO" id="GO:0000976">
    <property type="term" value="F:transcription cis-regulatory region binding"/>
    <property type="evidence" value="ECO:0007669"/>
    <property type="project" value="TreeGrafter"/>
</dbReference>
<dbReference type="SUPFAM" id="SSF46689">
    <property type="entry name" value="Homeodomain-like"/>
    <property type="match status" value="1"/>
</dbReference>
<dbReference type="PANTHER" id="PTHR30055">
    <property type="entry name" value="HTH-TYPE TRANSCRIPTIONAL REGULATOR RUTR"/>
    <property type="match status" value="1"/>
</dbReference>
<dbReference type="Gene3D" id="1.10.357.10">
    <property type="entry name" value="Tetracycline Repressor, domain 2"/>
    <property type="match status" value="1"/>
</dbReference>
<dbReference type="GO" id="GO:0003700">
    <property type="term" value="F:DNA-binding transcription factor activity"/>
    <property type="evidence" value="ECO:0007669"/>
    <property type="project" value="TreeGrafter"/>
</dbReference>
<evidence type="ECO:0000313" key="6">
    <source>
        <dbReference type="EMBL" id="SUA47529.1"/>
    </source>
</evidence>
<reference evidence="6 7" key="1">
    <citation type="submission" date="2018-06" db="EMBL/GenBank/DDBJ databases">
        <authorList>
            <consortium name="Pathogen Informatics"/>
            <person name="Doyle S."/>
        </authorList>
    </citation>
    <scope>NUCLEOTIDE SEQUENCE [LARGE SCALE GENOMIC DNA]</scope>
    <source>
        <strain evidence="6 7">NCTC13184</strain>
    </source>
</reference>
<feature type="domain" description="HTH tetR-type" evidence="5">
    <location>
        <begin position="36"/>
        <end position="96"/>
    </location>
</feature>
<dbReference type="Proteomes" id="UP000255082">
    <property type="component" value="Unassembled WGS sequence"/>
</dbReference>
<evidence type="ECO:0000313" key="7">
    <source>
        <dbReference type="Proteomes" id="UP000255082"/>
    </source>
</evidence>
<keyword evidence="2 4" id="KW-0238">DNA-binding</keyword>
<dbReference type="Pfam" id="PF17932">
    <property type="entry name" value="TetR_C_24"/>
    <property type="match status" value="1"/>
</dbReference>
<feature type="DNA-binding region" description="H-T-H motif" evidence="4">
    <location>
        <begin position="59"/>
        <end position="78"/>
    </location>
</feature>
<keyword evidence="1" id="KW-0805">Transcription regulation</keyword>
<dbReference type="InterPro" id="IPR001647">
    <property type="entry name" value="HTH_TetR"/>
</dbReference>
<dbReference type="InterPro" id="IPR009057">
    <property type="entry name" value="Homeodomain-like_sf"/>
</dbReference>
<gene>
    <name evidence="6" type="primary">kstR2_13</name>
    <name evidence="6" type="ORF">NCTC13184_06070</name>
</gene>
<evidence type="ECO:0000256" key="1">
    <source>
        <dbReference type="ARBA" id="ARBA00023015"/>
    </source>
</evidence>
<protein>
    <submittedName>
        <fullName evidence="6">HTH-type transcriptional repressor KstR2</fullName>
    </submittedName>
</protein>
<name>A0A378X255_9NOCA</name>
<dbReference type="SUPFAM" id="SSF48498">
    <property type="entry name" value="Tetracyclin repressor-like, C-terminal domain"/>
    <property type="match status" value="1"/>
</dbReference>
<proteinExistence type="predicted"/>
<dbReference type="Pfam" id="PF00440">
    <property type="entry name" value="TetR_N"/>
    <property type="match status" value="1"/>
</dbReference>
<keyword evidence="3" id="KW-0804">Transcription</keyword>
<evidence type="ECO:0000256" key="4">
    <source>
        <dbReference type="PROSITE-ProRule" id="PRU00335"/>
    </source>
</evidence>
<dbReference type="PROSITE" id="PS50977">
    <property type="entry name" value="HTH_TETR_2"/>
    <property type="match status" value="1"/>
</dbReference>
<organism evidence="6 7">
    <name type="scientific">Nocardia africana</name>
    <dbReference type="NCBI Taxonomy" id="134964"/>
    <lineage>
        <taxon>Bacteria</taxon>
        <taxon>Bacillati</taxon>
        <taxon>Actinomycetota</taxon>
        <taxon>Actinomycetes</taxon>
        <taxon>Mycobacteriales</taxon>
        <taxon>Nocardiaceae</taxon>
        <taxon>Nocardia</taxon>
    </lineage>
</organism>
<dbReference type="InterPro" id="IPR050109">
    <property type="entry name" value="HTH-type_TetR-like_transc_reg"/>
</dbReference>
<dbReference type="EMBL" id="UGRU01000001">
    <property type="protein sequence ID" value="SUA47529.1"/>
    <property type="molecule type" value="Genomic_DNA"/>
</dbReference>
<dbReference type="InterPro" id="IPR036271">
    <property type="entry name" value="Tet_transcr_reg_TetR-rel_C_sf"/>
</dbReference>
<dbReference type="PRINTS" id="PR00455">
    <property type="entry name" value="HTHTETR"/>
</dbReference>
<dbReference type="InterPro" id="IPR041490">
    <property type="entry name" value="KstR2_TetR_C"/>
</dbReference>
<dbReference type="AlphaFoldDB" id="A0A378X255"/>
<evidence type="ECO:0000256" key="2">
    <source>
        <dbReference type="ARBA" id="ARBA00023125"/>
    </source>
</evidence>
<sequence length="226" mass="24904">MAAIEAEDAAALARIGALVEQMDRRIADATPSLGRSDTRERILEVAMELFAQRGFEACTVRDLADAVGIKPPGIYSHFRSKEAILSEAMLRALHGFLARMSAAGQAGDAEARLGETIGRHVAYQLEHAQLARAHDLLLNSRATERFLPEAERRLLHDARRAYYELVRGRIAAVSGIDSETALTTTTFAVTTLCDGVLNWYRPDGALTVHDVAEHYWHLVRGMLRIG</sequence>